<dbReference type="HAMAP" id="MF_01690">
    <property type="entry name" value="DapE"/>
    <property type="match status" value="1"/>
</dbReference>
<evidence type="ECO:0000256" key="4">
    <source>
        <dbReference type="ARBA" id="ARBA00011921"/>
    </source>
</evidence>
<dbReference type="AlphaFoldDB" id="A0A0P6WHD1"/>
<evidence type="ECO:0000256" key="15">
    <source>
        <dbReference type="HAMAP-Rule" id="MF_01690"/>
    </source>
</evidence>
<evidence type="ECO:0000256" key="5">
    <source>
        <dbReference type="ARBA" id="ARBA00022391"/>
    </source>
</evidence>
<protein>
    <recommendedName>
        <fullName evidence="5 15">Succinyl-diaminopimelate desuccinylase</fullName>
        <shortName evidence="15">SDAP desuccinylase</shortName>
        <ecNumber evidence="4 15">3.5.1.18</ecNumber>
    </recommendedName>
    <alternativeName>
        <fullName evidence="13 15">N-succinyl-LL-2,6-diaminoheptanedioate amidohydrolase</fullName>
    </alternativeName>
</protein>
<feature type="active site" description="Proton acceptor" evidence="15">
    <location>
        <position position="145"/>
    </location>
</feature>
<evidence type="ECO:0000256" key="14">
    <source>
        <dbReference type="ARBA" id="ARBA00051301"/>
    </source>
</evidence>
<keyword evidence="12 15" id="KW-0170">Cobalt</keyword>
<comment type="similarity">
    <text evidence="2 15">Belongs to the peptidase M20A family. DapE subfamily.</text>
</comment>
<organism evidence="17 18">
    <name type="scientific">Prosthecodimorpha hirschii</name>
    <dbReference type="NCBI Taxonomy" id="665126"/>
    <lineage>
        <taxon>Bacteria</taxon>
        <taxon>Pseudomonadati</taxon>
        <taxon>Pseudomonadota</taxon>
        <taxon>Alphaproteobacteria</taxon>
        <taxon>Hyphomicrobiales</taxon>
        <taxon>Ancalomicrobiaceae</taxon>
        <taxon>Prosthecodimorpha</taxon>
    </lineage>
</organism>
<sequence>MPSIPSPISDPVAILRDLITAPSVTPDAGEAIARLARILEAAGFDCETVTFSAPGTSDVVNLYARIGQGAPHLTFGGHVDVVPPGDAAGWRHDPFSAAIEDGRLYGRGAVDMKGGIAAFVAAALDHLATRRPGAGTLSFLITGDEEGPSINGTVKLLRWAHDRGERFDAAIVGEPTNPQAVGDAIKVGRRGSLSGTVTVTGRQGHVAYPHLAENPIPGLIRLMGALLAEPLDAGNERFQPSNLEFVSVDVGNPAWNVIPGTARARFNIRFNDRWSRPTLDAWLRARLAAAAGDGLAWTLALETPSSDSFLTVDPRLVDGLGAAIETVTGHRPELSTGGGTSDARFIKDYCPVVEFGLVGQTMHQVDEHVPVADLVTLTAIYRVFLDGFFDGADRTA</sequence>
<comment type="catalytic activity">
    <reaction evidence="14 15">
        <text>N-succinyl-(2S,6S)-2,6-diaminopimelate + H2O = (2S,6S)-2,6-diaminopimelate + succinate</text>
        <dbReference type="Rhea" id="RHEA:22608"/>
        <dbReference type="ChEBI" id="CHEBI:15377"/>
        <dbReference type="ChEBI" id="CHEBI:30031"/>
        <dbReference type="ChEBI" id="CHEBI:57609"/>
        <dbReference type="ChEBI" id="CHEBI:58087"/>
        <dbReference type="EC" id="3.5.1.18"/>
    </reaction>
</comment>
<keyword evidence="7 15" id="KW-0479">Metal-binding</keyword>
<feature type="domain" description="Peptidase M20 dimerisation" evidence="16">
    <location>
        <begin position="187"/>
        <end position="292"/>
    </location>
</feature>
<dbReference type="InterPro" id="IPR036264">
    <property type="entry name" value="Bact_exopeptidase_dim_dom"/>
</dbReference>
<dbReference type="InterPro" id="IPR001261">
    <property type="entry name" value="ArgE/DapE_CS"/>
</dbReference>
<reference evidence="17 18" key="1">
    <citation type="submission" date="2015-09" db="EMBL/GenBank/DDBJ databases">
        <authorList>
            <person name="Jackson K.R."/>
            <person name="Lunt B.L."/>
            <person name="Fisher J.N.B."/>
            <person name="Gardner A.V."/>
            <person name="Bailey M.E."/>
            <person name="Deus L.M."/>
            <person name="Earl A.S."/>
            <person name="Gibby P.D."/>
            <person name="Hartmann K.A."/>
            <person name="Liu J.E."/>
            <person name="Manci A.M."/>
            <person name="Nielsen D.A."/>
            <person name="Solomon M.B."/>
            <person name="Breakwell D.P."/>
            <person name="Burnett S.H."/>
            <person name="Grose J.H."/>
        </authorList>
    </citation>
    <scope>NUCLEOTIDE SEQUENCE [LARGE SCALE GENOMIC DNA]</scope>
    <source>
        <strain evidence="17 18">16</strain>
    </source>
</reference>
<keyword evidence="6 15" id="KW-0028">Amino-acid biosynthesis</keyword>
<evidence type="ECO:0000256" key="7">
    <source>
        <dbReference type="ARBA" id="ARBA00022723"/>
    </source>
</evidence>
<keyword evidence="10 15" id="KW-0220">Diaminopimelate biosynthesis</keyword>
<dbReference type="EC" id="3.5.1.18" evidence="4 15"/>
<dbReference type="UniPathway" id="UPA00034">
    <property type="reaction ID" value="UER00021"/>
</dbReference>
<dbReference type="GO" id="GO:0019877">
    <property type="term" value="P:diaminopimelate biosynthetic process"/>
    <property type="evidence" value="ECO:0007669"/>
    <property type="project" value="UniProtKB-UniRule"/>
</dbReference>
<dbReference type="PANTHER" id="PTHR43808">
    <property type="entry name" value="ACETYLORNITHINE DEACETYLASE"/>
    <property type="match status" value="1"/>
</dbReference>
<dbReference type="GO" id="GO:0009089">
    <property type="term" value="P:lysine biosynthetic process via diaminopimelate"/>
    <property type="evidence" value="ECO:0007669"/>
    <property type="project" value="UniProtKB-UniRule"/>
</dbReference>
<reference evidence="17 18" key="2">
    <citation type="submission" date="2015-10" db="EMBL/GenBank/DDBJ databases">
        <title>Draft Genome Sequence of Prosthecomicrobium hirschii ATCC 27832.</title>
        <authorList>
            <person name="Daniel J."/>
            <person name="Givan S.A."/>
            <person name="Brun Y.V."/>
            <person name="Brown P.J."/>
        </authorList>
    </citation>
    <scope>NUCLEOTIDE SEQUENCE [LARGE SCALE GENOMIC DNA]</scope>
    <source>
        <strain evidence="17 18">16</strain>
    </source>
</reference>
<name>A0A0P6WHD1_9HYPH</name>
<evidence type="ECO:0000259" key="16">
    <source>
        <dbReference type="Pfam" id="PF07687"/>
    </source>
</evidence>
<dbReference type="Pfam" id="PF01546">
    <property type="entry name" value="Peptidase_M20"/>
    <property type="match status" value="1"/>
</dbReference>
<evidence type="ECO:0000256" key="3">
    <source>
        <dbReference type="ARBA" id="ARBA00011738"/>
    </source>
</evidence>
<feature type="binding site" evidence="15">
    <location>
        <position position="111"/>
    </location>
    <ligand>
        <name>Zn(2+)</name>
        <dbReference type="ChEBI" id="CHEBI:29105"/>
        <label>2</label>
    </ligand>
</feature>
<dbReference type="GO" id="GO:0008777">
    <property type="term" value="F:acetylornithine deacetylase activity"/>
    <property type="evidence" value="ECO:0007669"/>
    <property type="project" value="TreeGrafter"/>
</dbReference>
<evidence type="ECO:0000256" key="11">
    <source>
        <dbReference type="ARBA" id="ARBA00023154"/>
    </source>
</evidence>
<evidence type="ECO:0000256" key="6">
    <source>
        <dbReference type="ARBA" id="ARBA00022605"/>
    </source>
</evidence>
<dbReference type="GO" id="GO:0006526">
    <property type="term" value="P:L-arginine biosynthetic process"/>
    <property type="evidence" value="ECO:0007669"/>
    <property type="project" value="TreeGrafter"/>
</dbReference>
<comment type="subunit">
    <text evidence="3 15">Homodimer.</text>
</comment>
<dbReference type="Proteomes" id="UP000048984">
    <property type="component" value="Unassembled WGS sequence"/>
</dbReference>
<dbReference type="GO" id="GO:0008270">
    <property type="term" value="F:zinc ion binding"/>
    <property type="evidence" value="ECO:0007669"/>
    <property type="project" value="UniProtKB-UniRule"/>
</dbReference>
<dbReference type="PANTHER" id="PTHR43808:SF31">
    <property type="entry name" value="N-ACETYL-L-CITRULLINE DEACETYLASE"/>
    <property type="match status" value="1"/>
</dbReference>
<feature type="active site" evidence="15">
    <location>
        <position position="80"/>
    </location>
</feature>
<dbReference type="NCBIfam" id="TIGR01246">
    <property type="entry name" value="dapE_proteo"/>
    <property type="match status" value="1"/>
</dbReference>
<dbReference type="GO" id="GO:0050897">
    <property type="term" value="F:cobalt ion binding"/>
    <property type="evidence" value="ECO:0007669"/>
    <property type="project" value="UniProtKB-UniRule"/>
</dbReference>
<dbReference type="STRING" id="665126.ABB55_19465"/>
<dbReference type="Pfam" id="PF07687">
    <property type="entry name" value="M20_dimer"/>
    <property type="match status" value="1"/>
</dbReference>
<keyword evidence="9 15" id="KW-0862">Zinc</keyword>
<dbReference type="CDD" id="cd03891">
    <property type="entry name" value="M20_DapE_proteobac"/>
    <property type="match status" value="1"/>
</dbReference>
<dbReference type="EMBL" id="LJYW01000001">
    <property type="protein sequence ID" value="KPL54123.1"/>
    <property type="molecule type" value="Genomic_DNA"/>
</dbReference>
<evidence type="ECO:0000256" key="9">
    <source>
        <dbReference type="ARBA" id="ARBA00022833"/>
    </source>
</evidence>
<feature type="binding site" evidence="15">
    <location>
        <position position="111"/>
    </location>
    <ligand>
        <name>Zn(2+)</name>
        <dbReference type="ChEBI" id="CHEBI:29105"/>
        <label>1</label>
    </ligand>
</feature>
<dbReference type="PROSITE" id="PS00759">
    <property type="entry name" value="ARGE_DAPE_CPG2_2"/>
    <property type="match status" value="1"/>
</dbReference>
<dbReference type="Gene3D" id="3.40.630.10">
    <property type="entry name" value="Zn peptidases"/>
    <property type="match status" value="2"/>
</dbReference>
<dbReference type="InterPro" id="IPR011650">
    <property type="entry name" value="Peptidase_M20_dimer"/>
</dbReference>
<evidence type="ECO:0000256" key="2">
    <source>
        <dbReference type="ARBA" id="ARBA00006746"/>
    </source>
</evidence>
<feature type="binding site" evidence="15">
    <location>
        <position position="363"/>
    </location>
    <ligand>
        <name>Zn(2+)</name>
        <dbReference type="ChEBI" id="CHEBI:29105"/>
        <label>2</label>
    </ligand>
</feature>
<evidence type="ECO:0000256" key="13">
    <source>
        <dbReference type="ARBA" id="ARBA00031891"/>
    </source>
</evidence>
<feature type="binding site" evidence="15">
    <location>
        <position position="146"/>
    </location>
    <ligand>
        <name>Zn(2+)</name>
        <dbReference type="ChEBI" id="CHEBI:29105"/>
        <label>2</label>
    </ligand>
</feature>
<dbReference type="RefSeq" id="WP_054360289.1">
    <property type="nucleotide sequence ID" value="NZ_LJYW01000001.1"/>
</dbReference>
<proteinExistence type="inferred from homology"/>
<evidence type="ECO:0000256" key="8">
    <source>
        <dbReference type="ARBA" id="ARBA00022801"/>
    </source>
</evidence>
<comment type="cofactor">
    <cofactor evidence="15">
        <name>Zn(2+)</name>
        <dbReference type="ChEBI" id="CHEBI:29105"/>
    </cofactor>
    <cofactor evidence="15">
        <name>Co(2+)</name>
        <dbReference type="ChEBI" id="CHEBI:48828"/>
    </cofactor>
    <text evidence="15">Binds 2 Zn(2+) or Co(2+) ions per subunit.</text>
</comment>
<evidence type="ECO:0000256" key="10">
    <source>
        <dbReference type="ARBA" id="ARBA00022915"/>
    </source>
</evidence>
<evidence type="ECO:0000313" key="18">
    <source>
        <dbReference type="Proteomes" id="UP000048984"/>
    </source>
</evidence>
<evidence type="ECO:0000256" key="1">
    <source>
        <dbReference type="ARBA" id="ARBA00005130"/>
    </source>
</evidence>
<dbReference type="SUPFAM" id="SSF55031">
    <property type="entry name" value="Bacterial exopeptidase dimerisation domain"/>
    <property type="match status" value="1"/>
</dbReference>
<comment type="function">
    <text evidence="15">Catalyzes the hydrolysis of N-succinyl-L,L-diaminopimelic acid (SDAP), forming succinate and LL-2,6-diaminopimelate (DAP), an intermediate involved in the bacterial biosynthesis of lysine and meso-diaminopimelic acid, an essential component of bacterial cell walls.</text>
</comment>
<comment type="caution">
    <text evidence="17">The sequence shown here is derived from an EMBL/GenBank/DDBJ whole genome shotgun (WGS) entry which is preliminary data.</text>
</comment>
<keyword evidence="8 15" id="KW-0378">Hydrolase</keyword>
<evidence type="ECO:0000256" key="12">
    <source>
        <dbReference type="ARBA" id="ARBA00023285"/>
    </source>
</evidence>
<gene>
    <name evidence="15" type="primary">dapE</name>
    <name evidence="17" type="ORF">ABB55_19465</name>
</gene>
<dbReference type="SUPFAM" id="SSF53187">
    <property type="entry name" value="Zn-dependent exopeptidases"/>
    <property type="match status" value="1"/>
</dbReference>
<dbReference type="InterPro" id="IPR005941">
    <property type="entry name" value="DapE_proteobac"/>
</dbReference>
<accession>A0A0P6WHD1</accession>
<dbReference type="InterPro" id="IPR002933">
    <property type="entry name" value="Peptidase_M20"/>
</dbReference>
<feature type="binding site" evidence="15">
    <location>
        <position position="174"/>
    </location>
    <ligand>
        <name>Zn(2+)</name>
        <dbReference type="ChEBI" id="CHEBI:29105"/>
        <label>1</label>
    </ligand>
</feature>
<keyword evidence="11 15" id="KW-0457">Lysine biosynthesis</keyword>
<feature type="binding site" evidence="15">
    <location>
        <position position="78"/>
    </location>
    <ligand>
        <name>Zn(2+)</name>
        <dbReference type="ChEBI" id="CHEBI:29105"/>
        <label>1</label>
    </ligand>
</feature>
<keyword evidence="18" id="KW-1185">Reference proteome</keyword>
<dbReference type="NCBIfam" id="NF009557">
    <property type="entry name" value="PRK13009.1"/>
    <property type="match status" value="1"/>
</dbReference>
<dbReference type="InterPro" id="IPR050072">
    <property type="entry name" value="Peptidase_M20A"/>
</dbReference>
<evidence type="ECO:0000313" key="17">
    <source>
        <dbReference type="EMBL" id="KPL54123.1"/>
    </source>
</evidence>
<comment type="pathway">
    <text evidence="1 15">Amino-acid biosynthesis; L-lysine biosynthesis via DAP pathway; LL-2,6-diaminopimelate from (S)-tetrahydrodipicolinate (succinylase route): step 3/3.</text>
</comment>
<dbReference type="GO" id="GO:0009014">
    <property type="term" value="F:succinyl-diaminopimelate desuccinylase activity"/>
    <property type="evidence" value="ECO:0007669"/>
    <property type="project" value="UniProtKB-UniRule"/>
</dbReference>